<evidence type="ECO:0000313" key="2">
    <source>
        <dbReference type="EMBL" id="KAF6760831.1"/>
    </source>
</evidence>
<feature type="compositionally biased region" description="Basic and acidic residues" evidence="1">
    <location>
        <begin position="1"/>
        <end position="29"/>
    </location>
</feature>
<feature type="compositionally biased region" description="Pro residues" evidence="1">
    <location>
        <begin position="57"/>
        <end position="79"/>
    </location>
</feature>
<dbReference type="Proteomes" id="UP000521943">
    <property type="component" value="Unassembled WGS sequence"/>
</dbReference>
<sequence length="111" mass="11950">MAHYKFIETFEEPERFSRAMENPRGRGGVEEGEGEGVDGGRGFGGVVLEGSDGGDAFPPPEPRTIPPFQSPASAPPTPTAPHARSRRTLLRQNQANTELQRCAPPPSRLPS</sequence>
<comment type="caution">
    <text evidence="2">The sequence shown here is derived from an EMBL/GenBank/DDBJ whole genome shotgun (WGS) entry which is preliminary data.</text>
</comment>
<accession>A0A8H6IBJ8</accession>
<gene>
    <name evidence="2" type="ORF">DFP72DRAFT_1062569</name>
</gene>
<feature type="compositionally biased region" description="Gly residues" evidence="1">
    <location>
        <begin position="37"/>
        <end position="53"/>
    </location>
</feature>
<feature type="region of interest" description="Disordered" evidence="1">
    <location>
        <begin position="1"/>
        <end position="111"/>
    </location>
</feature>
<dbReference type="EMBL" id="JACGCI010000011">
    <property type="protein sequence ID" value="KAF6760831.1"/>
    <property type="molecule type" value="Genomic_DNA"/>
</dbReference>
<evidence type="ECO:0000313" key="3">
    <source>
        <dbReference type="Proteomes" id="UP000521943"/>
    </source>
</evidence>
<name>A0A8H6IBJ8_9AGAR</name>
<feature type="compositionally biased region" description="Polar residues" evidence="1">
    <location>
        <begin position="90"/>
        <end position="99"/>
    </location>
</feature>
<reference evidence="2 3" key="1">
    <citation type="submission" date="2020-07" db="EMBL/GenBank/DDBJ databases">
        <title>Comparative genomics of pyrophilous fungi reveals a link between fire events and developmental genes.</title>
        <authorList>
            <consortium name="DOE Joint Genome Institute"/>
            <person name="Steindorff A.S."/>
            <person name="Carver A."/>
            <person name="Calhoun S."/>
            <person name="Stillman K."/>
            <person name="Liu H."/>
            <person name="Lipzen A."/>
            <person name="Pangilinan J."/>
            <person name="Labutti K."/>
            <person name="Bruns T.D."/>
            <person name="Grigoriev I.V."/>
        </authorList>
    </citation>
    <scope>NUCLEOTIDE SEQUENCE [LARGE SCALE GENOMIC DNA]</scope>
    <source>
        <strain evidence="2 3">CBS 144469</strain>
    </source>
</reference>
<protein>
    <submittedName>
        <fullName evidence="2">Uncharacterized protein</fullName>
    </submittedName>
</protein>
<organism evidence="2 3">
    <name type="scientific">Ephemerocybe angulata</name>
    <dbReference type="NCBI Taxonomy" id="980116"/>
    <lineage>
        <taxon>Eukaryota</taxon>
        <taxon>Fungi</taxon>
        <taxon>Dikarya</taxon>
        <taxon>Basidiomycota</taxon>
        <taxon>Agaricomycotina</taxon>
        <taxon>Agaricomycetes</taxon>
        <taxon>Agaricomycetidae</taxon>
        <taxon>Agaricales</taxon>
        <taxon>Agaricineae</taxon>
        <taxon>Psathyrellaceae</taxon>
        <taxon>Ephemerocybe</taxon>
    </lineage>
</organism>
<proteinExistence type="predicted"/>
<keyword evidence="3" id="KW-1185">Reference proteome</keyword>
<evidence type="ECO:0000256" key="1">
    <source>
        <dbReference type="SAM" id="MobiDB-lite"/>
    </source>
</evidence>
<dbReference type="AlphaFoldDB" id="A0A8H6IBJ8"/>